<dbReference type="InterPro" id="IPR032675">
    <property type="entry name" value="LRR_dom_sf"/>
</dbReference>
<dbReference type="OrthoDB" id="2763859at2759"/>
<accession>A0A5C2S7H3</accession>
<feature type="compositionally biased region" description="Basic and acidic residues" evidence="1">
    <location>
        <begin position="1"/>
        <end position="23"/>
    </location>
</feature>
<evidence type="ECO:0000313" key="3">
    <source>
        <dbReference type="Proteomes" id="UP000313359"/>
    </source>
</evidence>
<dbReference type="Proteomes" id="UP000313359">
    <property type="component" value="Unassembled WGS sequence"/>
</dbReference>
<keyword evidence="3" id="KW-1185">Reference proteome</keyword>
<reference evidence="2" key="1">
    <citation type="journal article" date="2018" name="Genome Biol. Evol.">
        <title>Genomics and development of Lentinus tigrinus, a white-rot wood-decaying mushroom with dimorphic fruiting bodies.</title>
        <authorList>
            <person name="Wu B."/>
            <person name="Xu Z."/>
            <person name="Knudson A."/>
            <person name="Carlson A."/>
            <person name="Chen N."/>
            <person name="Kovaka S."/>
            <person name="LaButti K."/>
            <person name="Lipzen A."/>
            <person name="Pennachio C."/>
            <person name="Riley R."/>
            <person name="Schakwitz W."/>
            <person name="Umezawa K."/>
            <person name="Ohm R.A."/>
            <person name="Grigoriev I.V."/>
            <person name="Nagy L.G."/>
            <person name="Gibbons J."/>
            <person name="Hibbett D."/>
        </authorList>
    </citation>
    <scope>NUCLEOTIDE SEQUENCE [LARGE SCALE GENOMIC DNA]</scope>
    <source>
        <strain evidence="2">ALCF2SS1-6</strain>
    </source>
</reference>
<protein>
    <recommendedName>
        <fullName evidence="4">F-box domain-containing protein</fullName>
    </recommendedName>
</protein>
<proteinExistence type="predicted"/>
<evidence type="ECO:0000313" key="2">
    <source>
        <dbReference type="EMBL" id="RPD57286.1"/>
    </source>
</evidence>
<evidence type="ECO:0000256" key="1">
    <source>
        <dbReference type="SAM" id="MobiDB-lite"/>
    </source>
</evidence>
<gene>
    <name evidence="2" type="ORF">L227DRAFT_655684</name>
</gene>
<evidence type="ECO:0008006" key="4">
    <source>
        <dbReference type="Google" id="ProtNLM"/>
    </source>
</evidence>
<organism evidence="2 3">
    <name type="scientific">Lentinus tigrinus ALCF2SS1-6</name>
    <dbReference type="NCBI Taxonomy" id="1328759"/>
    <lineage>
        <taxon>Eukaryota</taxon>
        <taxon>Fungi</taxon>
        <taxon>Dikarya</taxon>
        <taxon>Basidiomycota</taxon>
        <taxon>Agaricomycotina</taxon>
        <taxon>Agaricomycetes</taxon>
        <taxon>Polyporales</taxon>
        <taxon>Polyporaceae</taxon>
        <taxon>Lentinus</taxon>
    </lineage>
</organism>
<feature type="region of interest" description="Disordered" evidence="1">
    <location>
        <begin position="1"/>
        <end position="24"/>
    </location>
</feature>
<name>A0A5C2S7H3_9APHY</name>
<dbReference type="AlphaFoldDB" id="A0A5C2S7H3"/>
<dbReference type="Gene3D" id="3.80.10.10">
    <property type="entry name" value="Ribonuclease Inhibitor"/>
    <property type="match status" value="1"/>
</dbReference>
<dbReference type="EMBL" id="ML122282">
    <property type="protein sequence ID" value="RPD57286.1"/>
    <property type="molecule type" value="Genomic_DNA"/>
</dbReference>
<sequence length="329" mass="37065">MSSRKDPNVGSALERRSEPDKHQAPRLYGLPVDVLRCITPLLKQDDLSRLLRTSKVLYDSLLPEYVKGARISTIYRPQIGTFHRFLRIGDDSAPDCAGWLRSFTYCQKVKAPFLDRDFEAQEGARLALEILRHAPNLTSLTLHRLEGFDARELRAVLANLAHLTYIEFRHVRETSHPDILLDATAPLTKVVLRMAPPDRTTREPAADPCTTLLSPSAATENLSLTNVRLLAQSGPFPAVRTLELDNFHLIEGASTLIRLFPAVRHLAHGSWPELDYLEVDALELAYVLGLTCHVDYFEAWQEGLTSKVTTTVLNDLRPRYFELAGECML</sequence>